<dbReference type="PRINTS" id="PR00123">
    <property type="entry name" value="ATPASEA"/>
</dbReference>
<keyword evidence="14" id="KW-0732">Signal</keyword>
<dbReference type="Pfam" id="PF00119">
    <property type="entry name" value="ATP-synt_A"/>
    <property type="match status" value="1"/>
</dbReference>
<comment type="similarity">
    <text evidence="2 11 12">Belongs to the ATPase A chain family.</text>
</comment>
<keyword evidence="9 11" id="KW-0472">Membrane</keyword>
<reference evidence="15 16" key="1">
    <citation type="submission" date="2024-06" db="EMBL/GenBank/DDBJ databases">
        <authorList>
            <person name="Kaempfer P."/>
            <person name="Viver T."/>
        </authorList>
    </citation>
    <scope>NUCLEOTIDE SEQUENCE [LARGE SCALE GENOMIC DNA]</scope>
    <source>
        <strain evidence="15 16">ST-87</strain>
    </source>
</reference>
<organism evidence="15 16">
    <name type="scientific">Flavobacterium plantiphilum</name>
    <dbReference type="NCBI Taxonomy" id="3163297"/>
    <lineage>
        <taxon>Bacteria</taxon>
        <taxon>Pseudomonadati</taxon>
        <taxon>Bacteroidota</taxon>
        <taxon>Flavobacteriia</taxon>
        <taxon>Flavobacteriales</taxon>
        <taxon>Flavobacteriaceae</taxon>
        <taxon>Flavobacterium</taxon>
    </lineage>
</organism>
<evidence type="ECO:0000256" key="6">
    <source>
        <dbReference type="ARBA" id="ARBA00022781"/>
    </source>
</evidence>
<keyword evidence="10 11" id="KW-0066">ATP synthesis</keyword>
<dbReference type="SUPFAM" id="SSF81336">
    <property type="entry name" value="F1F0 ATP synthase subunit A"/>
    <property type="match status" value="1"/>
</dbReference>
<evidence type="ECO:0000256" key="12">
    <source>
        <dbReference type="RuleBase" id="RU000483"/>
    </source>
</evidence>
<feature type="transmembrane region" description="Helical" evidence="11">
    <location>
        <begin position="291"/>
        <end position="310"/>
    </location>
</feature>
<comment type="subcellular location">
    <subcellularLocation>
        <location evidence="11 12">Cell membrane</location>
        <topology evidence="11 12">Multi-pass membrane protein</topology>
    </subcellularLocation>
    <subcellularLocation>
        <location evidence="1">Membrane</location>
        <topology evidence="1">Multi-pass membrane protein</topology>
    </subcellularLocation>
</comment>
<feature type="transmembrane region" description="Helical" evidence="11">
    <location>
        <begin position="164"/>
        <end position="182"/>
    </location>
</feature>
<evidence type="ECO:0000256" key="9">
    <source>
        <dbReference type="ARBA" id="ARBA00023136"/>
    </source>
</evidence>
<dbReference type="InterPro" id="IPR000568">
    <property type="entry name" value="ATP_synth_F0_asu"/>
</dbReference>
<keyword evidence="4 11" id="KW-0138">CF(0)</keyword>
<dbReference type="PANTHER" id="PTHR11410">
    <property type="entry name" value="ATP SYNTHASE SUBUNIT A"/>
    <property type="match status" value="1"/>
</dbReference>
<keyword evidence="11" id="KW-1003">Cell membrane</keyword>
<evidence type="ECO:0000256" key="14">
    <source>
        <dbReference type="SAM" id="SignalP"/>
    </source>
</evidence>
<sequence>MVILKRPLRLILVAFLACLPLISFANQEVDAEHGKEADTHEAVAESHHEGAHAEPTDVKSKIKAFINHHVLDSHDFSLTQDDETGESWGFPLPVILWDNGLQVFSSAKFHHGKEVAESNGNYYAINHHDGKIYKTDASGTITENEETGHPENFRPIDFSITKTVLSIIVAAILMFFLFTSLAKSYAKNGGIAKGAGRIFEPLVLYVRDEIAIPNIGVKHYKRYMSYLLTIFFFVLFLNIFGLTPLGINATGNFTVTFSLALLTFLITNLTANKNYWGHIFWMPGVPKPMRIILAPIELLGVFIKPFSLMIRLYANIFAGHIVLMSILGLMFIFKSWIGSSLSFGLAFVLSILEILVAFLQAYIFTMLSALYFGAAVEEHHHEEGHH</sequence>
<evidence type="ECO:0000256" key="13">
    <source>
        <dbReference type="SAM" id="MobiDB-lite"/>
    </source>
</evidence>
<feature type="transmembrane region" description="Helical" evidence="11">
    <location>
        <begin position="316"/>
        <end position="333"/>
    </location>
</feature>
<feature type="signal peptide" evidence="14">
    <location>
        <begin position="1"/>
        <end position="25"/>
    </location>
</feature>
<evidence type="ECO:0000256" key="3">
    <source>
        <dbReference type="ARBA" id="ARBA00022448"/>
    </source>
</evidence>
<comment type="function">
    <text evidence="11 12">Key component of the proton channel; it plays a direct role in the translocation of protons across the membrane.</text>
</comment>
<evidence type="ECO:0000256" key="11">
    <source>
        <dbReference type="HAMAP-Rule" id="MF_01393"/>
    </source>
</evidence>
<evidence type="ECO:0000256" key="2">
    <source>
        <dbReference type="ARBA" id="ARBA00006810"/>
    </source>
</evidence>
<dbReference type="Proteomes" id="UP001629260">
    <property type="component" value="Unassembled WGS sequence"/>
</dbReference>
<dbReference type="CDD" id="cd00310">
    <property type="entry name" value="ATP-synt_Fo_a_6"/>
    <property type="match status" value="1"/>
</dbReference>
<gene>
    <name evidence="11 15" type="primary">atpB</name>
    <name evidence="15" type="ORF">ABS764_04115</name>
</gene>
<dbReference type="Gene3D" id="1.20.120.220">
    <property type="entry name" value="ATP synthase, F0 complex, subunit A"/>
    <property type="match status" value="1"/>
</dbReference>
<feature type="transmembrane region" description="Helical" evidence="11">
    <location>
        <begin position="253"/>
        <end position="271"/>
    </location>
</feature>
<keyword evidence="7 11" id="KW-1133">Transmembrane helix</keyword>
<feature type="transmembrane region" description="Helical" evidence="11">
    <location>
        <begin position="226"/>
        <end position="247"/>
    </location>
</feature>
<dbReference type="RefSeq" id="WP_408080258.1">
    <property type="nucleotide sequence ID" value="NZ_JBELQA010000002.1"/>
</dbReference>
<evidence type="ECO:0000313" key="15">
    <source>
        <dbReference type="EMBL" id="MFL9830029.1"/>
    </source>
</evidence>
<evidence type="ECO:0000256" key="10">
    <source>
        <dbReference type="ARBA" id="ARBA00023310"/>
    </source>
</evidence>
<dbReference type="InterPro" id="IPR045083">
    <property type="entry name" value="ATP_synth_F0_asu_bact/mt"/>
</dbReference>
<feature type="transmembrane region" description="Helical" evidence="11">
    <location>
        <begin position="345"/>
        <end position="372"/>
    </location>
</feature>
<feature type="region of interest" description="Disordered" evidence="13">
    <location>
        <begin position="33"/>
        <end position="54"/>
    </location>
</feature>
<dbReference type="HAMAP" id="MF_01393">
    <property type="entry name" value="ATP_synth_a_bact"/>
    <property type="match status" value="1"/>
</dbReference>
<keyword evidence="6 11" id="KW-0375">Hydrogen ion transport</keyword>
<comment type="caution">
    <text evidence="15">The sequence shown here is derived from an EMBL/GenBank/DDBJ whole genome shotgun (WGS) entry which is preliminary data.</text>
</comment>
<evidence type="ECO:0000256" key="7">
    <source>
        <dbReference type="ARBA" id="ARBA00022989"/>
    </source>
</evidence>
<keyword evidence="3 11" id="KW-0813">Transport</keyword>
<dbReference type="InterPro" id="IPR035908">
    <property type="entry name" value="F0_ATP_A_sf"/>
</dbReference>
<name>A0ABW8XQS8_9FLAO</name>
<evidence type="ECO:0000256" key="1">
    <source>
        <dbReference type="ARBA" id="ARBA00004141"/>
    </source>
</evidence>
<evidence type="ECO:0000256" key="8">
    <source>
        <dbReference type="ARBA" id="ARBA00023065"/>
    </source>
</evidence>
<protein>
    <recommendedName>
        <fullName evidence="11 12">ATP synthase subunit a</fullName>
    </recommendedName>
    <alternativeName>
        <fullName evidence="11">ATP synthase F0 sector subunit a</fullName>
    </alternativeName>
    <alternativeName>
        <fullName evidence="11">F-ATPase subunit 6</fullName>
    </alternativeName>
</protein>
<keyword evidence="16" id="KW-1185">Reference proteome</keyword>
<accession>A0ABW8XQS8</accession>
<keyword evidence="8 11" id="KW-0406">Ion transport</keyword>
<feature type="chain" id="PRO_5046363483" description="ATP synthase subunit a" evidence="14">
    <location>
        <begin position="26"/>
        <end position="386"/>
    </location>
</feature>
<dbReference type="EMBL" id="JBELQA010000002">
    <property type="protein sequence ID" value="MFL9830029.1"/>
    <property type="molecule type" value="Genomic_DNA"/>
</dbReference>
<dbReference type="PANTHER" id="PTHR11410:SF0">
    <property type="entry name" value="ATP SYNTHASE SUBUNIT A"/>
    <property type="match status" value="1"/>
</dbReference>
<keyword evidence="5 11" id="KW-0812">Transmembrane</keyword>
<dbReference type="NCBIfam" id="TIGR01131">
    <property type="entry name" value="ATP_synt_6_or_A"/>
    <property type="match status" value="1"/>
</dbReference>
<proteinExistence type="inferred from homology"/>
<evidence type="ECO:0000313" key="16">
    <source>
        <dbReference type="Proteomes" id="UP001629260"/>
    </source>
</evidence>
<evidence type="ECO:0000256" key="4">
    <source>
        <dbReference type="ARBA" id="ARBA00022547"/>
    </source>
</evidence>
<evidence type="ECO:0000256" key="5">
    <source>
        <dbReference type="ARBA" id="ARBA00022692"/>
    </source>
</evidence>